<dbReference type="STRING" id="995062.SAMN04489718_2123"/>
<dbReference type="AlphaFoldDB" id="A0A1H1DKH3"/>
<dbReference type="RefSeq" id="WP_092523394.1">
    <property type="nucleotide sequence ID" value="NZ_FNKO01000002.1"/>
</dbReference>
<organism evidence="2 3">
    <name type="scientific">Actinopolyspora saharensis</name>
    <dbReference type="NCBI Taxonomy" id="995062"/>
    <lineage>
        <taxon>Bacteria</taxon>
        <taxon>Bacillati</taxon>
        <taxon>Actinomycetota</taxon>
        <taxon>Actinomycetes</taxon>
        <taxon>Actinopolysporales</taxon>
        <taxon>Actinopolysporaceae</taxon>
        <taxon>Actinopolyspora</taxon>
    </lineage>
</organism>
<dbReference type="CDD" id="cd00156">
    <property type="entry name" value="REC"/>
    <property type="match status" value="1"/>
</dbReference>
<accession>A0A1H1DKH3</accession>
<dbReference type="Gene3D" id="3.40.50.2300">
    <property type="match status" value="1"/>
</dbReference>
<dbReference type="Proteomes" id="UP000199301">
    <property type="component" value="Unassembled WGS sequence"/>
</dbReference>
<protein>
    <submittedName>
        <fullName evidence="2">Response regulator receiver domain-containing protein</fullName>
    </submittedName>
</protein>
<evidence type="ECO:0000313" key="2">
    <source>
        <dbReference type="EMBL" id="SDQ76993.1"/>
    </source>
</evidence>
<dbReference type="OrthoDB" id="88903at2"/>
<keyword evidence="3" id="KW-1185">Reference proteome</keyword>
<dbReference type="InterPro" id="IPR011006">
    <property type="entry name" value="CheY-like_superfamily"/>
</dbReference>
<name>A0A1H1DKH3_9ACTN</name>
<feature type="region of interest" description="Disordered" evidence="1">
    <location>
        <begin position="80"/>
        <end position="102"/>
    </location>
</feature>
<evidence type="ECO:0000313" key="3">
    <source>
        <dbReference type="Proteomes" id="UP000199301"/>
    </source>
</evidence>
<dbReference type="SUPFAM" id="SSF52172">
    <property type="entry name" value="CheY-like"/>
    <property type="match status" value="1"/>
</dbReference>
<gene>
    <name evidence="2" type="ORF">SAMN04489718_2123</name>
</gene>
<evidence type="ECO:0000256" key="1">
    <source>
        <dbReference type="SAM" id="MobiDB-lite"/>
    </source>
</evidence>
<reference evidence="3" key="1">
    <citation type="submission" date="2016-10" db="EMBL/GenBank/DDBJ databases">
        <authorList>
            <person name="Varghese N."/>
            <person name="Submissions S."/>
        </authorList>
    </citation>
    <scope>NUCLEOTIDE SEQUENCE [LARGE SCALE GENOMIC DNA]</scope>
    <source>
        <strain evidence="3">DSM 45459</strain>
    </source>
</reference>
<proteinExistence type="predicted"/>
<sequence>MPELITAIATLLWPLITLLLLLLFRRAIGRVLRTAERRELEFEVGGQRLTFHELNDQQNEMIQDLQRQLSILSKRLDEKERDNVTSVPTGAGQPLEPAGNVAAPSGIELDGDPVEESERFPPVQAPSGPEPFAVLWVTDRAQSHALLVEQLRNNGVRVTITATTAEAVAEISERPYRLVVSDMVRKEDGRWRSDAGLTLLRELRDLGVEIPLVIFGTHRGQLQHADQARQLGAVATTHSAYEMFRHFQNFGLL</sequence>
<dbReference type="EMBL" id="FNKO01000002">
    <property type="protein sequence ID" value="SDQ76993.1"/>
    <property type="molecule type" value="Genomic_DNA"/>
</dbReference>